<gene>
    <name evidence="3" type="ORF">HU200_032485</name>
</gene>
<reference evidence="3" key="1">
    <citation type="submission" date="2020-07" db="EMBL/GenBank/DDBJ databases">
        <title>Genome sequence and genetic diversity analysis of an under-domesticated orphan crop, white fonio (Digitaria exilis).</title>
        <authorList>
            <person name="Bennetzen J.L."/>
            <person name="Chen S."/>
            <person name="Ma X."/>
            <person name="Wang X."/>
            <person name="Yssel A.E.J."/>
            <person name="Chaluvadi S.R."/>
            <person name="Johnson M."/>
            <person name="Gangashetty P."/>
            <person name="Hamidou F."/>
            <person name="Sanogo M.D."/>
            <person name="Zwaenepoel A."/>
            <person name="Wallace J."/>
            <person name="Van De Peer Y."/>
            <person name="Van Deynze A."/>
        </authorList>
    </citation>
    <scope>NUCLEOTIDE SEQUENCE</scope>
    <source>
        <tissue evidence="3">Leaves</tissue>
    </source>
</reference>
<keyword evidence="4" id="KW-1185">Reference proteome</keyword>
<protein>
    <submittedName>
        <fullName evidence="3">Uncharacterized protein</fullName>
    </submittedName>
</protein>
<proteinExistence type="predicted"/>
<sequence length="824" mass="88468">MLITIYERPEQQHPIFLGSILSSLISSNTSRRSPPVLRRFALAIYHGSTRRTQRFAVAMLIWFVVIIAAMLSSSKSRDPDYMVAITGVAGLDHLASATGDEPAPLSPVFNLTVRIDNSGNTLHRACVDGLSTAVVSYGDAFLGKGSVPPFCAEKEEGVVVPQFLRERLTGEMKRGEAAVDVQVTTPADCYKCSDNVLVCSKVKIGGDPAPCRREDVYRVQHQPLDPPLQHRTLLRPTLFTSDLELEAPALALVRHVRYACKKYQASSTYQHVHAPPTESIHVAHERVGQQANKQSVPFYKDTCDYLNNIPLSFSPNTYVPHAEDPLTMGAHQEEPTRCGEVAIGDVICYVSLAFMVVLTVAAVTLVMKDYSRMSSSKEPEYTLAITGAAGLDDLAVRDRPTLSPVFNLTVHINNTGNKIRRECIGQFSTVAVSYGDAFLAKGSVPAFCAEIGQENGAAATAWGQDVLVPPFLRERLAGELGRGEGEVDVLVTTPRHDDDAVLVCKTARPRSEGALIHAGGITSTHFMSVEDTSETGNDIPFYARAGDSSGQDYQSEGQKKPARNNGRQAAAQPRSRVDAPTTSPQERKPACCRRKLLTLSCIFVAAATMITGIVLLVVFLAREFPAGDPAFSVTVSGATGLDLDPARVVSSAPAPAPAPAPETKLSPVIINLTFHIDNSRNSEYRACVPDLSAATVSYGDAPLANGSVPAFCAGKKNESEPMAVTARGDADVAVPRALLDQLTGELAAGEATVDVKVTMPGYCVKSQCRDAVLTCKAKIGGGPSPCRMDYVHKEGESTGEEEDAPVIFFMPNPVSGMPPIFIWG</sequence>
<organism evidence="3 4">
    <name type="scientific">Digitaria exilis</name>
    <dbReference type="NCBI Taxonomy" id="1010633"/>
    <lineage>
        <taxon>Eukaryota</taxon>
        <taxon>Viridiplantae</taxon>
        <taxon>Streptophyta</taxon>
        <taxon>Embryophyta</taxon>
        <taxon>Tracheophyta</taxon>
        <taxon>Spermatophyta</taxon>
        <taxon>Magnoliopsida</taxon>
        <taxon>Liliopsida</taxon>
        <taxon>Poales</taxon>
        <taxon>Poaceae</taxon>
        <taxon>PACMAD clade</taxon>
        <taxon>Panicoideae</taxon>
        <taxon>Panicodae</taxon>
        <taxon>Paniceae</taxon>
        <taxon>Anthephorinae</taxon>
        <taxon>Digitaria</taxon>
    </lineage>
</organism>
<dbReference type="PANTHER" id="PTHR33994">
    <property type="entry name" value="OS04G0515000 PROTEIN"/>
    <property type="match status" value="1"/>
</dbReference>
<keyword evidence="2" id="KW-0812">Transmembrane</keyword>
<evidence type="ECO:0000313" key="4">
    <source>
        <dbReference type="Proteomes" id="UP000636709"/>
    </source>
</evidence>
<dbReference type="Proteomes" id="UP000636709">
    <property type="component" value="Unassembled WGS sequence"/>
</dbReference>
<feature type="transmembrane region" description="Helical" evidence="2">
    <location>
        <begin position="349"/>
        <end position="367"/>
    </location>
</feature>
<dbReference type="AlphaFoldDB" id="A0A835BJZ8"/>
<dbReference type="EMBL" id="JACEFO010001781">
    <property type="protein sequence ID" value="KAF8702981.1"/>
    <property type="molecule type" value="Genomic_DNA"/>
</dbReference>
<accession>A0A835BJZ8</accession>
<feature type="transmembrane region" description="Helical" evidence="2">
    <location>
        <begin position="55"/>
        <end position="72"/>
    </location>
</feature>
<feature type="transmembrane region" description="Helical" evidence="2">
    <location>
        <begin position="596"/>
        <end position="621"/>
    </location>
</feature>
<evidence type="ECO:0000256" key="2">
    <source>
        <dbReference type="SAM" id="Phobius"/>
    </source>
</evidence>
<keyword evidence="2" id="KW-0472">Membrane</keyword>
<evidence type="ECO:0000313" key="3">
    <source>
        <dbReference type="EMBL" id="KAF8702981.1"/>
    </source>
</evidence>
<keyword evidence="2" id="KW-1133">Transmembrane helix</keyword>
<name>A0A835BJZ8_9POAL</name>
<feature type="region of interest" description="Disordered" evidence="1">
    <location>
        <begin position="537"/>
        <end position="588"/>
    </location>
</feature>
<evidence type="ECO:0000256" key="1">
    <source>
        <dbReference type="SAM" id="MobiDB-lite"/>
    </source>
</evidence>
<comment type="caution">
    <text evidence="3">The sequence shown here is derived from an EMBL/GenBank/DDBJ whole genome shotgun (WGS) entry which is preliminary data.</text>
</comment>
<dbReference type="OrthoDB" id="686111at2759"/>
<dbReference type="PANTHER" id="PTHR33994:SF19">
    <property type="entry name" value="LATE EMBRYOGENESIS ABUNDANT PROTEIN LEA-2 SUBGROUP DOMAIN-CONTAINING PROTEIN"/>
    <property type="match status" value="1"/>
</dbReference>